<comment type="caution">
    <text evidence="1">The sequence shown here is derived from an EMBL/GenBank/DDBJ whole genome shotgun (WGS) entry which is preliminary data.</text>
</comment>
<evidence type="ECO:0000313" key="2">
    <source>
        <dbReference type="Proteomes" id="UP000653454"/>
    </source>
</evidence>
<name>A0A8S4F4D9_PLUXY</name>
<proteinExistence type="predicted"/>
<gene>
    <name evidence="1" type="ORF">PLXY2_LOCUS7863</name>
</gene>
<protein>
    <submittedName>
        <fullName evidence="1">(diamondback moth) hypothetical protein</fullName>
    </submittedName>
</protein>
<sequence>MKELWYYLQHELGAAAAGDAGGERLRDILDEAEERKSHLLQGCYACLVVVSTPENLCPIGYQFYNRCDFLVCR</sequence>
<dbReference type="EMBL" id="CAJHNJ030000028">
    <property type="protein sequence ID" value="CAG9123087.1"/>
    <property type="molecule type" value="Genomic_DNA"/>
</dbReference>
<evidence type="ECO:0000313" key="1">
    <source>
        <dbReference type="EMBL" id="CAG9123087.1"/>
    </source>
</evidence>
<dbReference type="Proteomes" id="UP000653454">
    <property type="component" value="Unassembled WGS sequence"/>
</dbReference>
<keyword evidence="2" id="KW-1185">Reference proteome</keyword>
<accession>A0A8S4F4D9</accession>
<reference evidence="1" key="1">
    <citation type="submission" date="2020-11" db="EMBL/GenBank/DDBJ databases">
        <authorList>
            <person name="Whiteford S."/>
        </authorList>
    </citation>
    <scope>NUCLEOTIDE SEQUENCE</scope>
</reference>
<dbReference type="AlphaFoldDB" id="A0A8S4F4D9"/>
<organism evidence="1 2">
    <name type="scientific">Plutella xylostella</name>
    <name type="common">Diamondback moth</name>
    <name type="synonym">Plutella maculipennis</name>
    <dbReference type="NCBI Taxonomy" id="51655"/>
    <lineage>
        <taxon>Eukaryota</taxon>
        <taxon>Metazoa</taxon>
        <taxon>Ecdysozoa</taxon>
        <taxon>Arthropoda</taxon>
        <taxon>Hexapoda</taxon>
        <taxon>Insecta</taxon>
        <taxon>Pterygota</taxon>
        <taxon>Neoptera</taxon>
        <taxon>Endopterygota</taxon>
        <taxon>Lepidoptera</taxon>
        <taxon>Glossata</taxon>
        <taxon>Ditrysia</taxon>
        <taxon>Yponomeutoidea</taxon>
        <taxon>Plutellidae</taxon>
        <taxon>Plutella</taxon>
    </lineage>
</organism>